<dbReference type="Proteomes" id="UP001157502">
    <property type="component" value="Chromosome 13"/>
</dbReference>
<sequence>MQLALGVTSYNKEHHLPPRKSLWIHPSLLHPGNLPHGRASRGQGLGGHPPPSSIYGSGSISASSSVNVIHQAKPSLRRIKGRIHRSKSLDSIDLMDSNFSLDLDHTSWSGYDLRNAYSGCEYPTVEMDRGLDPLHVMSTRVGEHDGHALT</sequence>
<protein>
    <submittedName>
        <fullName evidence="1">Uncharacterized protein</fullName>
    </submittedName>
</protein>
<name>A0ACC2GFP4_DALPE</name>
<gene>
    <name evidence="1" type="ORF">DPEC_G00160200</name>
</gene>
<comment type="caution">
    <text evidence="1">The sequence shown here is derived from an EMBL/GenBank/DDBJ whole genome shotgun (WGS) entry which is preliminary data.</text>
</comment>
<reference evidence="1" key="1">
    <citation type="submission" date="2021-05" db="EMBL/GenBank/DDBJ databases">
        <authorList>
            <person name="Pan Q."/>
            <person name="Jouanno E."/>
            <person name="Zahm M."/>
            <person name="Klopp C."/>
            <person name="Cabau C."/>
            <person name="Louis A."/>
            <person name="Berthelot C."/>
            <person name="Parey E."/>
            <person name="Roest Crollius H."/>
            <person name="Montfort J."/>
            <person name="Robinson-Rechavi M."/>
            <person name="Bouchez O."/>
            <person name="Lampietro C."/>
            <person name="Lopez Roques C."/>
            <person name="Donnadieu C."/>
            <person name="Postlethwait J."/>
            <person name="Bobe J."/>
            <person name="Dillon D."/>
            <person name="Chandos A."/>
            <person name="von Hippel F."/>
            <person name="Guiguen Y."/>
        </authorList>
    </citation>
    <scope>NUCLEOTIDE SEQUENCE</scope>
    <source>
        <strain evidence="1">YG-Jan2019</strain>
    </source>
</reference>
<organism evidence="1 2">
    <name type="scientific">Dallia pectoralis</name>
    <name type="common">Alaska blackfish</name>
    <dbReference type="NCBI Taxonomy" id="75939"/>
    <lineage>
        <taxon>Eukaryota</taxon>
        <taxon>Metazoa</taxon>
        <taxon>Chordata</taxon>
        <taxon>Craniata</taxon>
        <taxon>Vertebrata</taxon>
        <taxon>Euteleostomi</taxon>
        <taxon>Actinopterygii</taxon>
        <taxon>Neopterygii</taxon>
        <taxon>Teleostei</taxon>
        <taxon>Protacanthopterygii</taxon>
        <taxon>Esociformes</taxon>
        <taxon>Umbridae</taxon>
        <taxon>Dallia</taxon>
    </lineage>
</organism>
<accession>A0ACC2GFP4</accession>
<dbReference type="EMBL" id="CM055740">
    <property type="protein sequence ID" value="KAJ8002563.1"/>
    <property type="molecule type" value="Genomic_DNA"/>
</dbReference>
<evidence type="ECO:0000313" key="1">
    <source>
        <dbReference type="EMBL" id="KAJ8002563.1"/>
    </source>
</evidence>
<proteinExistence type="predicted"/>
<evidence type="ECO:0000313" key="2">
    <source>
        <dbReference type="Proteomes" id="UP001157502"/>
    </source>
</evidence>
<keyword evidence="2" id="KW-1185">Reference proteome</keyword>